<protein>
    <submittedName>
        <fullName evidence="3">Uncharacterized protein</fullName>
    </submittedName>
</protein>
<name>A0ABW2DX12_9ACTN</name>
<dbReference type="EMBL" id="JBHSYM010000023">
    <property type="protein sequence ID" value="MFC7012441.1"/>
    <property type="molecule type" value="Genomic_DNA"/>
</dbReference>
<accession>A0ABW2DX12</accession>
<proteinExistence type="predicted"/>
<dbReference type="SUPFAM" id="SSF52540">
    <property type="entry name" value="P-loop containing nucleoside triphosphate hydrolases"/>
    <property type="match status" value="1"/>
</dbReference>
<feature type="region of interest" description="Disordered" evidence="2">
    <location>
        <begin position="55"/>
        <end position="107"/>
    </location>
</feature>
<sequence length="107" mass="11998">MRRLAPARVLRDLVDLLLDEPTNHLSPALVEDLEEALHHYQGAPVTVSHDRMAARRVTGRRPRMHAGRLAEWARPSAAPPARRPRRPPVGRAARPSAAPPARRPRRP</sequence>
<dbReference type="PANTHER" id="PTHR19211">
    <property type="entry name" value="ATP-BINDING TRANSPORT PROTEIN-RELATED"/>
    <property type="match status" value="1"/>
</dbReference>
<dbReference type="InterPro" id="IPR050611">
    <property type="entry name" value="ABCF"/>
</dbReference>
<evidence type="ECO:0000313" key="4">
    <source>
        <dbReference type="Proteomes" id="UP001596409"/>
    </source>
</evidence>
<dbReference type="PANTHER" id="PTHR19211:SF14">
    <property type="entry name" value="ATP-BINDING CASSETTE SUB-FAMILY F MEMBER 1"/>
    <property type="match status" value="1"/>
</dbReference>
<keyword evidence="4" id="KW-1185">Reference proteome</keyword>
<gene>
    <name evidence="3" type="ORF">ACFQMH_12115</name>
</gene>
<dbReference type="InterPro" id="IPR027417">
    <property type="entry name" value="P-loop_NTPase"/>
</dbReference>
<feature type="non-terminal residue" evidence="3">
    <location>
        <position position="107"/>
    </location>
</feature>
<evidence type="ECO:0000256" key="1">
    <source>
        <dbReference type="ARBA" id="ARBA00022737"/>
    </source>
</evidence>
<organism evidence="3 4">
    <name type="scientific">Streptomyces viridiviolaceus</name>
    <dbReference type="NCBI Taxonomy" id="68282"/>
    <lineage>
        <taxon>Bacteria</taxon>
        <taxon>Bacillati</taxon>
        <taxon>Actinomycetota</taxon>
        <taxon>Actinomycetes</taxon>
        <taxon>Kitasatosporales</taxon>
        <taxon>Streptomycetaceae</taxon>
        <taxon>Streptomyces</taxon>
    </lineage>
</organism>
<comment type="caution">
    <text evidence="3">The sequence shown here is derived from an EMBL/GenBank/DDBJ whole genome shotgun (WGS) entry which is preliminary data.</text>
</comment>
<feature type="compositionally biased region" description="Low complexity" evidence="2">
    <location>
        <begin position="89"/>
        <end position="100"/>
    </location>
</feature>
<reference evidence="4" key="1">
    <citation type="journal article" date="2019" name="Int. J. Syst. Evol. Microbiol.">
        <title>The Global Catalogue of Microorganisms (GCM) 10K type strain sequencing project: providing services to taxonomists for standard genome sequencing and annotation.</title>
        <authorList>
            <consortium name="The Broad Institute Genomics Platform"/>
            <consortium name="The Broad Institute Genome Sequencing Center for Infectious Disease"/>
            <person name="Wu L."/>
            <person name="Ma J."/>
        </authorList>
    </citation>
    <scope>NUCLEOTIDE SEQUENCE [LARGE SCALE GENOMIC DNA]</scope>
    <source>
        <strain evidence="4">JCM 4855</strain>
    </source>
</reference>
<feature type="compositionally biased region" description="Basic residues" evidence="2">
    <location>
        <begin position="57"/>
        <end position="66"/>
    </location>
</feature>
<dbReference type="Proteomes" id="UP001596409">
    <property type="component" value="Unassembled WGS sequence"/>
</dbReference>
<evidence type="ECO:0000313" key="3">
    <source>
        <dbReference type="EMBL" id="MFC7012441.1"/>
    </source>
</evidence>
<dbReference type="Gene3D" id="3.40.50.300">
    <property type="entry name" value="P-loop containing nucleotide triphosphate hydrolases"/>
    <property type="match status" value="1"/>
</dbReference>
<evidence type="ECO:0000256" key="2">
    <source>
        <dbReference type="SAM" id="MobiDB-lite"/>
    </source>
</evidence>
<keyword evidence="1" id="KW-0677">Repeat</keyword>